<organism evidence="7 8">
    <name type="scientific">Stegodyphus mimosarum</name>
    <name type="common">African social velvet spider</name>
    <dbReference type="NCBI Taxonomy" id="407821"/>
    <lineage>
        <taxon>Eukaryota</taxon>
        <taxon>Metazoa</taxon>
        <taxon>Ecdysozoa</taxon>
        <taxon>Arthropoda</taxon>
        <taxon>Chelicerata</taxon>
        <taxon>Arachnida</taxon>
        <taxon>Araneae</taxon>
        <taxon>Araneomorphae</taxon>
        <taxon>Entelegynae</taxon>
        <taxon>Eresoidea</taxon>
        <taxon>Eresidae</taxon>
        <taxon>Stegodyphus</taxon>
    </lineage>
</organism>
<dbReference type="GO" id="GO:0034198">
    <property type="term" value="P:cellular response to amino acid starvation"/>
    <property type="evidence" value="ECO:0007669"/>
    <property type="project" value="TreeGrafter"/>
</dbReference>
<feature type="non-terminal residue" evidence="7">
    <location>
        <position position="492"/>
    </location>
</feature>
<dbReference type="PANTHER" id="PTHR31581:SF1">
    <property type="entry name" value="KICSTOR SUBUNIT 2"/>
    <property type="match status" value="1"/>
</dbReference>
<keyword evidence="2" id="KW-0472">Membrane</keyword>
<evidence type="ECO:0000256" key="6">
    <source>
        <dbReference type="SAM" id="MobiDB-lite"/>
    </source>
</evidence>
<keyword evidence="8" id="KW-1185">Reference proteome</keyword>
<dbReference type="Gene3D" id="1.10.3450.30">
    <property type="match status" value="1"/>
</dbReference>
<dbReference type="FunFam" id="1.10.3450.30:FF:000001">
    <property type="entry name" value="KICSTOR complex protein C12orf66 homolog"/>
    <property type="match status" value="1"/>
</dbReference>
<dbReference type="Pfam" id="PF09404">
    <property type="entry name" value="C12orf66_like"/>
    <property type="match status" value="2"/>
</dbReference>
<evidence type="ECO:0000256" key="4">
    <source>
        <dbReference type="ARBA" id="ARBA00060863"/>
    </source>
</evidence>
<reference evidence="7 8" key="1">
    <citation type="submission" date="2013-11" db="EMBL/GenBank/DDBJ databases">
        <title>Genome sequencing of Stegodyphus mimosarum.</title>
        <authorList>
            <person name="Bechsgaard J."/>
        </authorList>
    </citation>
    <scope>NUCLEOTIDE SEQUENCE [LARGE SCALE GENOMIC DNA]</scope>
</reference>
<dbReference type="OrthoDB" id="18134at2759"/>
<dbReference type="GO" id="GO:0005765">
    <property type="term" value="C:lysosomal membrane"/>
    <property type="evidence" value="ECO:0007669"/>
    <property type="project" value="UniProtKB-SubCell"/>
</dbReference>
<dbReference type="AlphaFoldDB" id="A0A087UE78"/>
<proteinExistence type="inferred from homology"/>
<comment type="subcellular location">
    <subcellularLocation>
        <location evidence="1">Lysosome membrane</location>
    </subcellularLocation>
</comment>
<gene>
    <name evidence="7" type="ORF">X975_22635</name>
</gene>
<evidence type="ECO:0000256" key="2">
    <source>
        <dbReference type="ARBA" id="ARBA00023136"/>
    </source>
</evidence>
<name>A0A087UE78_STEMI</name>
<evidence type="ECO:0000256" key="5">
    <source>
        <dbReference type="ARBA" id="ARBA00072667"/>
    </source>
</evidence>
<comment type="similarity">
    <text evidence="4">Belongs to the KICS2 family.</text>
</comment>
<evidence type="ECO:0000256" key="1">
    <source>
        <dbReference type="ARBA" id="ARBA00004656"/>
    </source>
</evidence>
<dbReference type="SUPFAM" id="SSF160651">
    <property type="entry name" value="FLJ32549 C-terminal domain-like"/>
    <property type="match status" value="1"/>
</dbReference>
<evidence type="ECO:0000313" key="7">
    <source>
        <dbReference type="EMBL" id="KFM75667.1"/>
    </source>
</evidence>
<dbReference type="EMBL" id="KK119418">
    <property type="protein sequence ID" value="KFM75667.1"/>
    <property type="molecule type" value="Genomic_DNA"/>
</dbReference>
<keyword evidence="3" id="KW-0458">Lysosome</keyword>
<dbReference type="SUPFAM" id="SSF158548">
    <property type="entry name" value="FLJ32549 domain-like"/>
    <property type="match status" value="1"/>
</dbReference>
<protein>
    <recommendedName>
        <fullName evidence="5">KICSTOR subunit 2</fullName>
    </recommendedName>
</protein>
<dbReference type="GO" id="GO:1904262">
    <property type="term" value="P:negative regulation of TORC1 signaling"/>
    <property type="evidence" value="ECO:0007669"/>
    <property type="project" value="TreeGrafter"/>
</dbReference>
<accession>A0A087UE78</accession>
<dbReference type="InterPro" id="IPR038060">
    <property type="entry name" value="C12orf66-like_central_sf"/>
</dbReference>
<dbReference type="InterPro" id="IPR018544">
    <property type="entry name" value="KICS_2"/>
</dbReference>
<sequence length="492" mass="55812">MSESADDIISKQQAVLDTYFSLLGNFAFDKAKEYLEKEKDIAVKNHTVAPFFSSALSAFALLATAEKNYANFMFLGPKGFLRKDSSLKSMYEGLMNEYQRLEEKHYITPVSTPTMSPSSSCRTPSPSSDLPSPSLSACSEVSSSVPSSISIGSSVRSSSHPFPTYLGEDILENLASHLCGQLSSFVSARLKLMEFYEKMYAMSSSRFIKFDLLFNLISEIIKTNLKLFHHPMLSPLKSSFSFECEILMKLLEAEKHMQNWSFLPSLLCLHDAHSKLAAWLCTPKEAKKSSSGTYRIPPVYNWLRTLKSSLVAKFTLYFHEILSRQTSATEMKNFCSKATEDYFLKIITFQKRYDVACVAIVLDANGLEEYRGHGYNYPDKHYDVPKGLESFPPIVSYPPNCFTQEKHLSHWPGVVMIINNKEKEMRNADNPVSVYDSRMNATYFMAKIECKMTLVVIFESKKTDRDTHIHQFMCSLCSKLRGNKIFQSLKPG</sequence>
<evidence type="ECO:0000313" key="8">
    <source>
        <dbReference type="Proteomes" id="UP000054359"/>
    </source>
</evidence>
<evidence type="ECO:0000256" key="3">
    <source>
        <dbReference type="ARBA" id="ARBA00023228"/>
    </source>
</evidence>
<dbReference type="GO" id="GO:0061462">
    <property type="term" value="P:protein localization to lysosome"/>
    <property type="evidence" value="ECO:0007669"/>
    <property type="project" value="TreeGrafter"/>
</dbReference>
<dbReference type="OMA" id="PQKFINA"/>
<dbReference type="GO" id="GO:0042149">
    <property type="term" value="P:cellular response to glucose starvation"/>
    <property type="evidence" value="ECO:0007669"/>
    <property type="project" value="TreeGrafter"/>
</dbReference>
<dbReference type="PANTHER" id="PTHR31581">
    <property type="entry name" value="KICSTOR COMPLEX PROTEIN C12ORF66"/>
    <property type="match status" value="1"/>
</dbReference>
<dbReference type="STRING" id="407821.A0A087UE78"/>
<feature type="region of interest" description="Disordered" evidence="6">
    <location>
        <begin position="109"/>
        <end position="135"/>
    </location>
</feature>
<dbReference type="Proteomes" id="UP000054359">
    <property type="component" value="Unassembled WGS sequence"/>
</dbReference>